<evidence type="ECO:0000313" key="2">
    <source>
        <dbReference type="EMBL" id="HJB98699.1"/>
    </source>
</evidence>
<dbReference type="GO" id="GO:0016491">
    <property type="term" value="F:oxidoreductase activity"/>
    <property type="evidence" value="ECO:0007669"/>
    <property type="project" value="InterPro"/>
</dbReference>
<protein>
    <submittedName>
        <fullName evidence="2">Nitroreductase family protein</fullName>
    </submittedName>
</protein>
<evidence type="ECO:0000313" key="3">
    <source>
        <dbReference type="Proteomes" id="UP000826793"/>
    </source>
</evidence>
<proteinExistence type="predicted"/>
<dbReference type="Gene3D" id="3.40.109.10">
    <property type="entry name" value="NADH Oxidase"/>
    <property type="match status" value="1"/>
</dbReference>
<dbReference type="EMBL" id="DWXG01000074">
    <property type="protein sequence ID" value="HJB98699.1"/>
    <property type="molecule type" value="Genomic_DNA"/>
</dbReference>
<dbReference type="InterPro" id="IPR029479">
    <property type="entry name" value="Nitroreductase"/>
</dbReference>
<dbReference type="InterPro" id="IPR000415">
    <property type="entry name" value="Nitroreductase-like"/>
</dbReference>
<comment type="caution">
    <text evidence="2">The sequence shown here is derived from an EMBL/GenBank/DDBJ whole genome shotgun (WGS) entry which is preliminary data.</text>
</comment>
<reference evidence="2" key="2">
    <citation type="submission" date="2021-04" db="EMBL/GenBank/DDBJ databases">
        <authorList>
            <person name="Gilroy R."/>
        </authorList>
    </citation>
    <scope>NUCLEOTIDE SEQUENCE</scope>
    <source>
        <strain evidence="2">CHK185-1770</strain>
    </source>
</reference>
<feature type="domain" description="Nitroreductase" evidence="1">
    <location>
        <begin position="8"/>
        <end position="74"/>
    </location>
</feature>
<evidence type="ECO:0000259" key="1">
    <source>
        <dbReference type="Pfam" id="PF00881"/>
    </source>
</evidence>
<dbReference type="InterPro" id="IPR050627">
    <property type="entry name" value="Nitroreductase/BluB"/>
</dbReference>
<gene>
    <name evidence="2" type="ORF">H9710_08985</name>
</gene>
<feature type="domain" description="Nitroreductase" evidence="1">
    <location>
        <begin position="95"/>
        <end position="151"/>
    </location>
</feature>
<dbReference type="PANTHER" id="PTHR23026:SF123">
    <property type="entry name" value="NAD(P)H NITROREDUCTASE RV3131-RELATED"/>
    <property type="match status" value="1"/>
</dbReference>
<dbReference type="PANTHER" id="PTHR23026">
    <property type="entry name" value="NADPH NITROREDUCTASE"/>
    <property type="match status" value="1"/>
</dbReference>
<organism evidence="2 3">
    <name type="scientific">Candidatus Acutalibacter pullicola</name>
    <dbReference type="NCBI Taxonomy" id="2838417"/>
    <lineage>
        <taxon>Bacteria</taxon>
        <taxon>Bacillati</taxon>
        <taxon>Bacillota</taxon>
        <taxon>Clostridia</taxon>
        <taxon>Eubacteriales</taxon>
        <taxon>Acutalibacteraceae</taxon>
        <taxon>Acutalibacter</taxon>
    </lineage>
</organism>
<name>A0A9D2SFM9_9FIRM</name>
<sequence>MQGTEWIFTRRSVRQFSQRPVEEEKLHLLLEAAMSGPSCTNARDWAFVVVTDPQLLQKMADANGAPAKPLEKAAAGILVCGDLERAFPPAKDYWVIDGAIAAQNLCLCAQALGLGAVWLGTWPQMDRVERQRELLGLPDSVVPHSIIALGYPVEDIARPRESRYEENRVHWNGW</sequence>
<accession>A0A9D2SFM9</accession>
<dbReference type="Pfam" id="PF00881">
    <property type="entry name" value="Nitroreductase"/>
    <property type="match status" value="2"/>
</dbReference>
<dbReference type="AlphaFoldDB" id="A0A9D2SFM9"/>
<dbReference type="Proteomes" id="UP000826793">
    <property type="component" value="Unassembled WGS sequence"/>
</dbReference>
<reference evidence="2" key="1">
    <citation type="journal article" date="2021" name="PeerJ">
        <title>Extensive microbial diversity within the chicken gut microbiome revealed by metagenomics and culture.</title>
        <authorList>
            <person name="Gilroy R."/>
            <person name="Ravi A."/>
            <person name="Getino M."/>
            <person name="Pursley I."/>
            <person name="Horton D.L."/>
            <person name="Alikhan N.F."/>
            <person name="Baker D."/>
            <person name="Gharbi K."/>
            <person name="Hall N."/>
            <person name="Watson M."/>
            <person name="Adriaenssens E.M."/>
            <person name="Foster-Nyarko E."/>
            <person name="Jarju S."/>
            <person name="Secka A."/>
            <person name="Antonio M."/>
            <person name="Oren A."/>
            <person name="Chaudhuri R.R."/>
            <person name="La Ragione R."/>
            <person name="Hildebrand F."/>
            <person name="Pallen M.J."/>
        </authorList>
    </citation>
    <scope>NUCLEOTIDE SEQUENCE</scope>
    <source>
        <strain evidence="2">CHK185-1770</strain>
    </source>
</reference>
<dbReference type="SUPFAM" id="SSF55469">
    <property type="entry name" value="FMN-dependent nitroreductase-like"/>
    <property type="match status" value="1"/>
</dbReference>